<dbReference type="Proteomes" id="UP000008983">
    <property type="component" value="Unassembled WGS sequence"/>
</dbReference>
<dbReference type="SMART" id="SM01411">
    <property type="entry name" value="Ephrin_rec_like"/>
    <property type="match status" value="2"/>
</dbReference>
<dbReference type="GeneID" id="14910214"/>
<sequence>MSYRYYRNLQNKNECTGNTLTYAGLKDHNGKPENCTDCEPGYFAEVENICMKCRRGYWSRVAPKDQEKTQLTGCTLCADGFYSFDNETCIECPANHIGSGPNQYGGVGAHIRIACKSCPEGMVSPPATPSVGKCAFLNIIKIFLGSFFFGIFL</sequence>
<proteinExistence type="predicted"/>
<dbReference type="InterPro" id="IPR009030">
    <property type="entry name" value="Growth_fac_rcpt_cys_sf"/>
</dbReference>
<evidence type="ECO:0000256" key="1">
    <source>
        <dbReference type="SAM" id="Phobius"/>
    </source>
</evidence>
<dbReference type="AlphaFoldDB" id="G0QL80"/>
<dbReference type="SUPFAM" id="SSF57184">
    <property type="entry name" value="Growth factor receptor domain"/>
    <property type="match status" value="1"/>
</dbReference>
<protein>
    <submittedName>
        <fullName evidence="2">Uncharacterized protein</fullName>
    </submittedName>
</protein>
<reference evidence="2 3" key="1">
    <citation type="submission" date="2011-07" db="EMBL/GenBank/DDBJ databases">
        <authorList>
            <person name="Coyne R."/>
            <person name="Brami D."/>
            <person name="Johnson J."/>
            <person name="Hostetler J."/>
            <person name="Hannick L."/>
            <person name="Clark T."/>
            <person name="Cassidy-Hanley D."/>
            <person name="Inman J."/>
        </authorList>
    </citation>
    <scope>NUCLEOTIDE SEQUENCE [LARGE SCALE GENOMIC DNA]</scope>
    <source>
        <strain evidence="2 3">G5</strain>
    </source>
</reference>
<name>G0QL80_ICHMU</name>
<dbReference type="EMBL" id="GL983231">
    <property type="protein sequence ID" value="EGR34027.1"/>
    <property type="molecule type" value="Genomic_DNA"/>
</dbReference>
<gene>
    <name evidence="2" type="ORF">IMG5_026890</name>
</gene>
<evidence type="ECO:0000313" key="2">
    <source>
        <dbReference type="EMBL" id="EGR34027.1"/>
    </source>
</evidence>
<feature type="transmembrane region" description="Helical" evidence="1">
    <location>
        <begin position="134"/>
        <end position="152"/>
    </location>
</feature>
<evidence type="ECO:0000313" key="3">
    <source>
        <dbReference type="Proteomes" id="UP000008983"/>
    </source>
</evidence>
<keyword evidence="3" id="KW-1185">Reference proteome</keyword>
<keyword evidence="1" id="KW-0812">Transmembrane</keyword>
<accession>G0QL80</accession>
<organism evidence="2 3">
    <name type="scientific">Ichthyophthirius multifiliis</name>
    <name type="common">White spot disease agent</name>
    <name type="synonym">Ich</name>
    <dbReference type="NCBI Taxonomy" id="5932"/>
    <lineage>
        <taxon>Eukaryota</taxon>
        <taxon>Sar</taxon>
        <taxon>Alveolata</taxon>
        <taxon>Ciliophora</taxon>
        <taxon>Intramacronucleata</taxon>
        <taxon>Oligohymenophorea</taxon>
        <taxon>Hymenostomatida</taxon>
        <taxon>Ophryoglenina</taxon>
        <taxon>Ichthyophthirius</taxon>
    </lineage>
</organism>
<keyword evidence="1" id="KW-1133">Transmembrane helix</keyword>
<dbReference type="RefSeq" id="XP_004039331.1">
    <property type="nucleotide sequence ID" value="XM_004039283.1"/>
</dbReference>
<dbReference type="InParanoid" id="G0QL80"/>
<dbReference type="Gene3D" id="2.10.220.10">
    <property type="entry name" value="Hormone Receptor, Insulin-like Growth Factor Receptor 1, Chain A, domain 2"/>
    <property type="match status" value="1"/>
</dbReference>
<keyword evidence="1" id="KW-0472">Membrane</keyword>